<feature type="non-terminal residue" evidence="1">
    <location>
        <position position="1"/>
    </location>
</feature>
<evidence type="ECO:0000313" key="1">
    <source>
        <dbReference type="EMBL" id="KAF7273508.1"/>
    </source>
</evidence>
<protein>
    <submittedName>
        <fullName evidence="1">Uncharacterized protein</fullName>
    </submittedName>
</protein>
<dbReference type="OrthoDB" id="6365338at2759"/>
<sequence>AEESLSGKKFRDFLHEWPTPGTGPYFDTSVESNITGLVGNTVLLHCRVKNLGNRTLLNSSKIVPPLQRNNKKSPLLSFGKRNNPNEWLRQRKSNLKFAKDVEDEFFDEANLIKAQENGFTSELQWANITREILPVDFKIREFWQRNSGGPFGSSQVAPLEQTRTISN</sequence>
<dbReference type="EMBL" id="JAACXV010013384">
    <property type="protein sequence ID" value="KAF7273508.1"/>
    <property type="molecule type" value="Genomic_DNA"/>
</dbReference>
<name>A0A834M7H9_RHYFE</name>
<comment type="caution">
    <text evidence="1">The sequence shown here is derived from an EMBL/GenBank/DDBJ whole genome shotgun (WGS) entry which is preliminary data.</text>
</comment>
<gene>
    <name evidence="1" type="ORF">GWI33_013788</name>
</gene>
<dbReference type="AlphaFoldDB" id="A0A834M7H9"/>
<dbReference type="Gene3D" id="2.60.40.10">
    <property type="entry name" value="Immunoglobulins"/>
    <property type="match status" value="1"/>
</dbReference>
<organism evidence="1 2">
    <name type="scientific">Rhynchophorus ferrugineus</name>
    <name type="common">Red palm weevil</name>
    <name type="synonym">Curculio ferrugineus</name>
    <dbReference type="NCBI Taxonomy" id="354439"/>
    <lineage>
        <taxon>Eukaryota</taxon>
        <taxon>Metazoa</taxon>
        <taxon>Ecdysozoa</taxon>
        <taxon>Arthropoda</taxon>
        <taxon>Hexapoda</taxon>
        <taxon>Insecta</taxon>
        <taxon>Pterygota</taxon>
        <taxon>Neoptera</taxon>
        <taxon>Endopterygota</taxon>
        <taxon>Coleoptera</taxon>
        <taxon>Polyphaga</taxon>
        <taxon>Cucujiformia</taxon>
        <taxon>Curculionidae</taxon>
        <taxon>Dryophthorinae</taxon>
        <taxon>Rhynchophorus</taxon>
    </lineage>
</organism>
<keyword evidence="2" id="KW-1185">Reference proteome</keyword>
<dbReference type="InterPro" id="IPR013783">
    <property type="entry name" value="Ig-like_fold"/>
</dbReference>
<evidence type="ECO:0000313" key="2">
    <source>
        <dbReference type="Proteomes" id="UP000625711"/>
    </source>
</evidence>
<dbReference type="Proteomes" id="UP000625711">
    <property type="component" value="Unassembled WGS sequence"/>
</dbReference>
<proteinExistence type="predicted"/>
<accession>A0A834M7H9</accession>
<reference evidence="1" key="1">
    <citation type="submission" date="2020-08" db="EMBL/GenBank/DDBJ databases">
        <title>Genome sequencing and assembly of the red palm weevil Rhynchophorus ferrugineus.</title>
        <authorList>
            <person name="Dias G.B."/>
            <person name="Bergman C.M."/>
            <person name="Manee M."/>
        </authorList>
    </citation>
    <scope>NUCLEOTIDE SEQUENCE</scope>
    <source>
        <strain evidence="1">AA-2017</strain>
        <tissue evidence="1">Whole larva</tissue>
    </source>
</reference>